<reference evidence="2 3" key="1">
    <citation type="submission" date="2019-06" db="EMBL/GenBank/DDBJ databases">
        <title>Sequencing the genomes of 1000 actinobacteria strains.</title>
        <authorList>
            <person name="Klenk H.-P."/>
        </authorList>
    </citation>
    <scope>NUCLEOTIDE SEQUENCE [LARGE SCALE GENOMIC DNA]</scope>
    <source>
        <strain evidence="2 3">DSM 45456</strain>
    </source>
</reference>
<dbReference type="EMBL" id="VFPP01000001">
    <property type="protein sequence ID" value="TQM78682.1"/>
    <property type="molecule type" value="Genomic_DNA"/>
</dbReference>
<accession>A0A543J7A6</accession>
<feature type="transmembrane region" description="Helical" evidence="1">
    <location>
        <begin position="35"/>
        <end position="55"/>
    </location>
</feature>
<evidence type="ECO:0000313" key="3">
    <source>
        <dbReference type="Proteomes" id="UP000316628"/>
    </source>
</evidence>
<sequence length="138" mass="13705">MIAAIAGACLALFLTVAALVRLRGRWPVPGTIGRVLRWTGIAATVGIAVALLPVTSADSGSATAYLLGVPLVAAVAVAVADLTGRAVGFVTTVAALVVAVWGLVLGLGPGFSFVLPALVFGIAELTSVRPRGLTASST</sequence>
<keyword evidence="1" id="KW-1133">Transmembrane helix</keyword>
<feature type="transmembrane region" description="Helical" evidence="1">
    <location>
        <begin position="86"/>
        <end position="107"/>
    </location>
</feature>
<organism evidence="2 3">
    <name type="scientific">Saccharothrix saharensis</name>
    <dbReference type="NCBI Taxonomy" id="571190"/>
    <lineage>
        <taxon>Bacteria</taxon>
        <taxon>Bacillati</taxon>
        <taxon>Actinomycetota</taxon>
        <taxon>Actinomycetes</taxon>
        <taxon>Pseudonocardiales</taxon>
        <taxon>Pseudonocardiaceae</taxon>
        <taxon>Saccharothrix</taxon>
    </lineage>
</organism>
<evidence type="ECO:0000313" key="2">
    <source>
        <dbReference type="EMBL" id="TQM78682.1"/>
    </source>
</evidence>
<keyword evidence="1" id="KW-0472">Membrane</keyword>
<feature type="transmembrane region" description="Helical" evidence="1">
    <location>
        <begin position="62"/>
        <end position="80"/>
    </location>
</feature>
<protein>
    <submittedName>
        <fullName evidence="2">Uncharacterized protein</fullName>
    </submittedName>
</protein>
<proteinExistence type="predicted"/>
<evidence type="ECO:0000256" key="1">
    <source>
        <dbReference type="SAM" id="Phobius"/>
    </source>
</evidence>
<keyword evidence="3" id="KW-1185">Reference proteome</keyword>
<dbReference type="RefSeq" id="WP_141975390.1">
    <property type="nucleotide sequence ID" value="NZ_VFPP01000001.1"/>
</dbReference>
<dbReference type="AlphaFoldDB" id="A0A543J7A6"/>
<gene>
    <name evidence="2" type="ORF">FHX81_0958</name>
</gene>
<dbReference type="Proteomes" id="UP000316628">
    <property type="component" value="Unassembled WGS sequence"/>
</dbReference>
<keyword evidence="1" id="KW-0812">Transmembrane</keyword>
<comment type="caution">
    <text evidence="2">The sequence shown here is derived from an EMBL/GenBank/DDBJ whole genome shotgun (WGS) entry which is preliminary data.</text>
</comment>
<dbReference type="OrthoDB" id="9947002at2"/>
<name>A0A543J7A6_9PSEU</name>